<dbReference type="InterPro" id="IPR038488">
    <property type="entry name" value="Integrase_DNA-bd_sf"/>
</dbReference>
<dbReference type="InterPro" id="IPR053876">
    <property type="entry name" value="Phage_int_M"/>
</dbReference>
<dbReference type="SUPFAM" id="SSF56349">
    <property type="entry name" value="DNA breaking-rejoining enzymes"/>
    <property type="match status" value="1"/>
</dbReference>
<dbReference type="OrthoDB" id="9775880at2"/>
<evidence type="ECO:0000256" key="4">
    <source>
        <dbReference type="ARBA" id="ARBA00023172"/>
    </source>
</evidence>
<evidence type="ECO:0000313" key="8">
    <source>
        <dbReference type="Proteomes" id="UP000472580"/>
    </source>
</evidence>
<evidence type="ECO:0000259" key="5">
    <source>
        <dbReference type="Pfam" id="PF00589"/>
    </source>
</evidence>
<dbReference type="PANTHER" id="PTHR30629">
    <property type="entry name" value="PROPHAGE INTEGRASE"/>
    <property type="match status" value="1"/>
</dbReference>
<dbReference type="RefSeq" id="WP_160334993.1">
    <property type="nucleotide sequence ID" value="NZ_WSRP01000012.1"/>
</dbReference>
<keyword evidence="3" id="KW-0238">DNA-binding</keyword>
<keyword evidence="4" id="KW-0233">DNA recombination</keyword>
<dbReference type="Proteomes" id="UP000472580">
    <property type="component" value="Unassembled WGS sequence"/>
</dbReference>
<dbReference type="AlphaFoldDB" id="A0A6L6YMV6"/>
<dbReference type="InterPro" id="IPR010998">
    <property type="entry name" value="Integrase_recombinase_N"/>
</dbReference>
<organism evidence="7 8">
    <name type="scientific">Parasutterella muris</name>
    <dbReference type="NCBI Taxonomy" id="2565572"/>
    <lineage>
        <taxon>Bacteria</taxon>
        <taxon>Pseudomonadati</taxon>
        <taxon>Pseudomonadota</taxon>
        <taxon>Betaproteobacteria</taxon>
        <taxon>Burkholderiales</taxon>
        <taxon>Sutterellaceae</taxon>
        <taxon>Parasutterella</taxon>
    </lineage>
</organism>
<name>A0A6L6YMV6_9BURK</name>
<dbReference type="InterPro" id="IPR050808">
    <property type="entry name" value="Phage_Integrase"/>
</dbReference>
<feature type="domain" description="Tyr recombinase" evidence="5">
    <location>
        <begin position="224"/>
        <end position="372"/>
    </location>
</feature>
<keyword evidence="2" id="KW-0229">DNA integration</keyword>
<comment type="similarity">
    <text evidence="1">Belongs to the 'phage' integrase family.</text>
</comment>
<evidence type="ECO:0000256" key="1">
    <source>
        <dbReference type="ARBA" id="ARBA00008857"/>
    </source>
</evidence>
<evidence type="ECO:0000256" key="3">
    <source>
        <dbReference type="ARBA" id="ARBA00023125"/>
    </source>
</evidence>
<feature type="domain" description="Phage integrase central" evidence="6">
    <location>
        <begin position="112"/>
        <end position="193"/>
    </location>
</feature>
<dbReference type="CDD" id="cd00801">
    <property type="entry name" value="INT_P4_C"/>
    <property type="match status" value="1"/>
</dbReference>
<evidence type="ECO:0000313" key="7">
    <source>
        <dbReference type="EMBL" id="MVX56561.1"/>
    </source>
</evidence>
<dbReference type="InterPro" id="IPR002104">
    <property type="entry name" value="Integrase_catalytic"/>
</dbReference>
<dbReference type="Pfam" id="PF00589">
    <property type="entry name" value="Phage_integrase"/>
    <property type="match status" value="1"/>
</dbReference>
<keyword evidence="8" id="KW-1185">Reference proteome</keyword>
<proteinExistence type="inferred from homology"/>
<dbReference type="InterPro" id="IPR011010">
    <property type="entry name" value="DNA_brk_join_enz"/>
</dbReference>
<dbReference type="Gene3D" id="1.10.150.130">
    <property type="match status" value="1"/>
</dbReference>
<dbReference type="GO" id="GO:0015074">
    <property type="term" value="P:DNA integration"/>
    <property type="evidence" value="ECO:0007669"/>
    <property type="project" value="UniProtKB-KW"/>
</dbReference>
<dbReference type="Gene3D" id="1.10.443.10">
    <property type="entry name" value="Intergrase catalytic core"/>
    <property type="match status" value="1"/>
</dbReference>
<evidence type="ECO:0000259" key="6">
    <source>
        <dbReference type="Pfam" id="PF22022"/>
    </source>
</evidence>
<dbReference type="GO" id="GO:0006310">
    <property type="term" value="P:DNA recombination"/>
    <property type="evidence" value="ECO:0007669"/>
    <property type="project" value="UniProtKB-KW"/>
</dbReference>
<evidence type="ECO:0000256" key="2">
    <source>
        <dbReference type="ARBA" id="ARBA00022908"/>
    </source>
</evidence>
<comment type="caution">
    <text evidence="7">The sequence shown here is derived from an EMBL/GenBank/DDBJ whole genome shotgun (WGS) entry which is preliminary data.</text>
</comment>
<dbReference type="Pfam" id="PF22022">
    <property type="entry name" value="Phage_int_M"/>
    <property type="match status" value="1"/>
</dbReference>
<dbReference type="GO" id="GO:0003677">
    <property type="term" value="F:DNA binding"/>
    <property type="evidence" value="ECO:0007669"/>
    <property type="project" value="UniProtKB-KW"/>
</dbReference>
<dbReference type="Gene3D" id="3.30.160.390">
    <property type="entry name" value="Integrase, DNA-binding domain"/>
    <property type="match status" value="1"/>
</dbReference>
<protein>
    <submittedName>
        <fullName evidence="7">Tyrosine-type recombinase/integrase</fullName>
    </submittedName>
</protein>
<dbReference type="EMBL" id="WSRP01000012">
    <property type="protein sequence ID" value="MVX56561.1"/>
    <property type="molecule type" value="Genomic_DNA"/>
</dbReference>
<gene>
    <name evidence="7" type="ORF">E5987_04970</name>
</gene>
<sequence length="399" mass="45648">MSHASIGKFKKREIFELTDGTHRLEKNLYIRVRANGKYRNYFFRYLDQSGKVRDMALGSASKTPIIEVKQKAYFFRTLLSVAGQNPSDEPRKRPLFKDYSMQVIELLAGVKLWKNPSQLSSWKSSIANYCNPFIGEKFVDEITKNDVLKILHPIWIEKTMTASRLRGRLEKIFSYAIHDGLYSGANPASWRGNLDMFLPSPRKCTEQKHFSSLSFSDLRALIPKLMDSEATAAKALLFGVLTATRSVEFTQAHWNEISWKDQVWICPASRRKDGKLEPFRVPLSKQACAILISLKKGSKGCFIFSVDGKSPIRRETPRKFLRTSLGLSSTMHGMRSTFRDWCAENNIDATTAEKCLMHSTGNETVSAYQRSDLLEQRRAILQQWADALFESEETTERKS</sequence>
<reference evidence="7 8" key="1">
    <citation type="submission" date="2019-12" db="EMBL/GenBank/DDBJ databases">
        <title>Microbes associate with the intestines of laboratory mice.</title>
        <authorList>
            <person name="Navarre W."/>
            <person name="Wong E."/>
        </authorList>
    </citation>
    <scope>NUCLEOTIDE SEQUENCE [LARGE SCALE GENOMIC DNA]</scope>
    <source>
        <strain evidence="7 8">NM82_D38</strain>
    </source>
</reference>
<dbReference type="PANTHER" id="PTHR30629:SF2">
    <property type="entry name" value="PROPHAGE INTEGRASE INTS-RELATED"/>
    <property type="match status" value="1"/>
</dbReference>
<accession>A0A6L6YMV6</accession>
<dbReference type="InterPro" id="IPR013762">
    <property type="entry name" value="Integrase-like_cat_sf"/>
</dbReference>